<accession>A0AAV6PX56</accession>
<gene>
    <name evidence="1" type="ORF">JOB18_041996</name>
</gene>
<protein>
    <submittedName>
        <fullName evidence="1">Uncharacterized protein</fullName>
    </submittedName>
</protein>
<proteinExistence type="predicted"/>
<dbReference type="Proteomes" id="UP000693946">
    <property type="component" value="Linkage Group LG9"/>
</dbReference>
<sequence>MTTPPTSRLSGRIMRRSAAPSQLFGNAVKKPRFVPPGASTVIDSKLLSPKLGLGNALEKIQKSLAAPVPSTTGGDNQLKAAQPAPALSRALARVLNATESKENDAKLEYPETDTDFAESKRLAVHRDAAAITALQCRSSAFCAVPGLRFTETELKVGRAGLKRLSYVRLSWEEFIQSSLR</sequence>
<dbReference type="EMBL" id="JAGKHQ010000021">
    <property type="protein sequence ID" value="KAG7475982.1"/>
    <property type="molecule type" value="Genomic_DNA"/>
</dbReference>
<dbReference type="AlphaFoldDB" id="A0AAV6PX56"/>
<comment type="caution">
    <text evidence="1">The sequence shown here is derived from an EMBL/GenBank/DDBJ whole genome shotgun (WGS) entry which is preliminary data.</text>
</comment>
<evidence type="ECO:0000313" key="2">
    <source>
        <dbReference type="Proteomes" id="UP000693946"/>
    </source>
</evidence>
<evidence type="ECO:0000313" key="1">
    <source>
        <dbReference type="EMBL" id="KAG7475982.1"/>
    </source>
</evidence>
<keyword evidence="2" id="KW-1185">Reference proteome</keyword>
<organism evidence="1 2">
    <name type="scientific">Solea senegalensis</name>
    <name type="common">Senegalese sole</name>
    <dbReference type="NCBI Taxonomy" id="28829"/>
    <lineage>
        <taxon>Eukaryota</taxon>
        <taxon>Metazoa</taxon>
        <taxon>Chordata</taxon>
        <taxon>Craniata</taxon>
        <taxon>Vertebrata</taxon>
        <taxon>Euteleostomi</taxon>
        <taxon>Actinopterygii</taxon>
        <taxon>Neopterygii</taxon>
        <taxon>Teleostei</taxon>
        <taxon>Neoteleostei</taxon>
        <taxon>Acanthomorphata</taxon>
        <taxon>Carangaria</taxon>
        <taxon>Pleuronectiformes</taxon>
        <taxon>Pleuronectoidei</taxon>
        <taxon>Soleidae</taxon>
        <taxon>Solea</taxon>
    </lineage>
</organism>
<name>A0AAV6PX56_SOLSE</name>
<reference evidence="1 2" key="1">
    <citation type="journal article" date="2021" name="Sci. Rep.">
        <title>Chromosome anchoring in Senegalese sole (Solea senegalensis) reveals sex-associated markers and genome rearrangements in flatfish.</title>
        <authorList>
            <person name="Guerrero-Cozar I."/>
            <person name="Gomez-Garrido J."/>
            <person name="Berbel C."/>
            <person name="Martinez-Blanch J.F."/>
            <person name="Alioto T."/>
            <person name="Claros M.G."/>
            <person name="Gagnaire P.A."/>
            <person name="Manchado M."/>
        </authorList>
    </citation>
    <scope>NUCLEOTIDE SEQUENCE [LARGE SCALE GENOMIC DNA]</scope>
    <source>
        <strain evidence="1">Sse05_10M</strain>
    </source>
</reference>